<evidence type="ECO:0000313" key="4">
    <source>
        <dbReference type="Proteomes" id="UP001500124"/>
    </source>
</evidence>
<feature type="compositionally biased region" description="Gly residues" evidence="1">
    <location>
        <begin position="50"/>
        <end position="68"/>
    </location>
</feature>
<organism evidence="3 4">
    <name type="scientific">Streptomyces similanensis</name>
    <dbReference type="NCBI Taxonomy" id="1274988"/>
    <lineage>
        <taxon>Bacteria</taxon>
        <taxon>Bacillati</taxon>
        <taxon>Actinomycetota</taxon>
        <taxon>Actinomycetes</taxon>
        <taxon>Kitasatosporales</taxon>
        <taxon>Streptomycetaceae</taxon>
        <taxon>Streptomyces</taxon>
    </lineage>
</organism>
<evidence type="ECO:0000313" key="3">
    <source>
        <dbReference type="EMBL" id="GAA5077259.1"/>
    </source>
</evidence>
<gene>
    <name evidence="3" type="ORF">GCM10023336_67850</name>
</gene>
<dbReference type="Pfam" id="PF14016">
    <property type="entry name" value="DUF4232"/>
    <property type="match status" value="1"/>
</dbReference>
<accession>A0ABP9LJ43</accession>
<dbReference type="InterPro" id="IPR025326">
    <property type="entry name" value="DUF4232"/>
</dbReference>
<dbReference type="EMBL" id="BAABKC010000123">
    <property type="protein sequence ID" value="GAA5077259.1"/>
    <property type="molecule type" value="Genomic_DNA"/>
</dbReference>
<feature type="region of interest" description="Disordered" evidence="1">
    <location>
        <begin position="1"/>
        <end position="86"/>
    </location>
</feature>
<evidence type="ECO:0000259" key="2">
    <source>
        <dbReference type="Pfam" id="PF14016"/>
    </source>
</evidence>
<protein>
    <recommendedName>
        <fullName evidence="2">DUF4232 domain-containing protein</fullName>
    </recommendedName>
</protein>
<proteinExistence type="predicted"/>
<dbReference type="Proteomes" id="UP001500124">
    <property type="component" value="Unassembled WGS sequence"/>
</dbReference>
<reference evidence="4" key="1">
    <citation type="journal article" date="2019" name="Int. J. Syst. Evol. Microbiol.">
        <title>The Global Catalogue of Microorganisms (GCM) 10K type strain sequencing project: providing services to taxonomists for standard genome sequencing and annotation.</title>
        <authorList>
            <consortium name="The Broad Institute Genomics Platform"/>
            <consortium name="The Broad Institute Genome Sequencing Center for Infectious Disease"/>
            <person name="Wu L."/>
            <person name="Ma J."/>
        </authorList>
    </citation>
    <scope>NUCLEOTIDE SEQUENCE [LARGE SCALE GENOMIC DNA]</scope>
    <source>
        <strain evidence="4">JCM 18410</strain>
    </source>
</reference>
<name>A0ABP9LJ43_9ACTN</name>
<comment type="caution">
    <text evidence="3">The sequence shown here is derived from an EMBL/GenBank/DDBJ whole genome shotgun (WGS) entry which is preliminary data.</text>
</comment>
<sequence>MAAAQSDGSAASAASAHTSGSTGSTGTTGTTGTTGSTGTGGSTGTTGTAGSTGGGAGKAKTPGSGGGADKAKTPGTGTNGAGKDSATFTRCGAAQVRVTAISVPRPINHLLLKATNTGSKRCLLSPYPAARFGEAQSVPPVAEETKPQALVSLEPGESGYAGVRLSGEGDHGHTVTTLTLPFEDGSIATVKLPAKSVYVDDSLTVTYWQSTMDYVVDF</sequence>
<feature type="domain" description="DUF4232" evidence="2">
    <location>
        <begin position="91"/>
        <end position="209"/>
    </location>
</feature>
<evidence type="ECO:0000256" key="1">
    <source>
        <dbReference type="SAM" id="MobiDB-lite"/>
    </source>
</evidence>
<keyword evidence="4" id="KW-1185">Reference proteome</keyword>
<feature type="compositionally biased region" description="Low complexity" evidence="1">
    <location>
        <begin position="8"/>
        <end position="34"/>
    </location>
</feature>
<feature type="compositionally biased region" description="Gly residues" evidence="1">
    <location>
        <begin position="35"/>
        <end position="44"/>
    </location>
</feature>